<dbReference type="SUPFAM" id="SSF52374">
    <property type="entry name" value="Nucleotidylyl transferase"/>
    <property type="match status" value="1"/>
</dbReference>
<evidence type="ECO:0000256" key="5">
    <source>
        <dbReference type="ARBA" id="ARBA00022840"/>
    </source>
</evidence>
<keyword evidence="5" id="KW-0067">ATP-binding</keyword>
<gene>
    <name evidence="9" type="ORF">SAMN05216490_2405</name>
</gene>
<dbReference type="PANTHER" id="PTHR43793">
    <property type="entry name" value="FAD SYNTHASE"/>
    <property type="match status" value="1"/>
</dbReference>
<dbReference type="InterPro" id="IPR050385">
    <property type="entry name" value="Archaeal_FAD_synthase"/>
</dbReference>
<proteinExistence type="predicted"/>
<evidence type="ECO:0000256" key="3">
    <source>
        <dbReference type="ARBA" id="ARBA00022695"/>
    </source>
</evidence>
<dbReference type="InterPro" id="IPR014729">
    <property type="entry name" value="Rossmann-like_a/b/a_fold"/>
</dbReference>
<dbReference type="RefSeq" id="WP_091372798.1">
    <property type="nucleotide sequence ID" value="NZ_LT629740.1"/>
</dbReference>
<evidence type="ECO:0000313" key="10">
    <source>
        <dbReference type="Proteomes" id="UP000199679"/>
    </source>
</evidence>
<reference evidence="9 10" key="1">
    <citation type="submission" date="2016-10" db="EMBL/GenBank/DDBJ databases">
        <authorList>
            <person name="de Groot N.N."/>
        </authorList>
    </citation>
    <scope>NUCLEOTIDE SEQUENCE [LARGE SCALE GENOMIC DNA]</scope>
    <source>
        <strain evidence="9 10">MP1X4</strain>
    </source>
</reference>
<dbReference type="OrthoDB" id="9795543at2"/>
<dbReference type="GO" id="GO:0016779">
    <property type="term" value="F:nucleotidyltransferase activity"/>
    <property type="evidence" value="ECO:0007669"/>
    <property type="project" value="UniProtKB-KW"/>
</dbReference>
<evidence type="ECO:0000259" key="8">
    <source>
        <dbReference type="Pfam" id="PF01467"/>
    </source>
</evidence>
<dbReference type="GO" id="GO:0005524">
    <property type="term" value="F:ATP binding"/>
    <property type="evidence" value="ECO:0007669"/>
    <property type="project" value="UniProtKB-KW"/>
</dbReference>
<dbReference type="InterPro" id="IPR011914">
    <property type="entry name" value="RfaE_dom_II"/>
</dbReference>
<comment type="catalytic activity">
    <reaction evidence="7">
        <text>D-glycero-beta-D-manno-heptose 1-phosphate + ATP + H(+) = ADP-D-glycero-beta-D-manno-heptose + diphosphate</text>
        <dbReference type="Rhea" id="RHEA:27465"/>
        <dbReference type="ChEBI" id="CHEBI:15378"/>
        <dbReference type="ChEBI" id="CHEBI:30616"/>
        <dbReference type="ChEBI" id="CHEBI:33019"/>
        <dbReference type="ChEBI" id="CHEBI:59967"/>
        <dbReference type="ChEBI" id="CHEBI:61593"/>
        <dbReference type="EC" id="2.7.7.70"/>
    </reaction>
</comment>
<dbReference type="NCBIfam" id="TIGR02199">
    <property type="entry name" value="rfaE_dom_II"/>
    <property type="match status" value="1"/>
</dbReference>
<dbReference type="Proteomes" id="UP000199679">
    <property type="component" value="Chromosome I"/>
</dbReference>
<keyword evidence="2" id="KW-0808">Transferase</keyword>
<dbReference type="PANTHER" id="PTHR43793:SF2">
    <property type="entry name" value="BIFUNCTIONAL PROTEIN HLDE"/>
    <property type="match status" value="1"/>
</dbReference>
<dbReference type="GO" id="GO:0005975">
    <property type="term" value="P:carbohydrate metabolic process"/>
    <property type="evidence" value="ECO:0007669"/>
    <property type="project" value="InterPro"/>
</dbReference>
<keyword evidence="10" id="KW-1185">Reference proteome</keyword>
<dbReference type="InterPro" id="IPR004821">
    <property type="entry name" value="Cyt_trans-like"/>
</dbReference>
<keyword evidence="3" id="KW-0548">Nucleotidyltransferase</keyword>
<dbReference type="GO" id="GO:0016773">
    <property type="term" value="F:phosphotransferase activity, alcohol group as acceptor"/>
    <property type="evidence" value="ECO:0007669"/>
    <property type="project" value="InterPro"/>
</dbReference>
<evidence type="ECO:0000256" key="1">
    <source>
        <dbReference type="ARBA" id="ARBA00012519"/>
    </source>
</evidence>
<evidence type="ECO:0000256" key="4">
    <source>
        <dbReference type="ARBA" id="ARBA00022741"/>
    </source>
</evidence>
<dbReference type="EC" id="2.7.7.70" evidence="1"/>
<dbReference type="NCBIfam" id="TIGR00125">
    <property type="entry name" value="cyt_tran_rel"/>
    <property type="match status" value="1"/>
</dbReference>
<dbReference type="STRING" id="652787.SAMN05216490_2405"/>
<evidence type="ECO:0000256" key="7">
    <source>
        <dbReference type="ARBA" id="ARBA00047428"/>
    </source>
</evidence>
<sequence length="160" mass="17628">MLSKKIFDLQAAIQQRKEWQDNGDKIVFTNGVFDLIHIGHLSYLAGAANLGDKLIVGVNSDDSVRRIKGPGRPVNDQHNRAVLLSCLYFTDMVVIFDDSTPINLIKSILPDILVKGADYSIEQIVGANEVIANGGEVKTLNFIEGYSSSLIIEKINRQNS</sequence>
<name>A0A1H1XAT1_MUCMA</name>
<protein>
    <recommendedName>
        <fullName evidence="1">D-glycero-beta-D-manno-heptose 1-phosphate adenylyltransferase</fullName>
        <ecNumber evidence="1">2.7.7.70</ecNumber>
    </recommendedName>
</protein>
<accession>A0A1H1XAT1</accession>
<feature type="domain" description="Cytidyltransferase-like" evidence="8">
    <location>
        <begin position="28"/>
        <end position="153"/>
    </location>
</feature>
<dbReference type="AlphaFoldDB" id="A0A1H1XAT1"/>
<dbReference type="Gene3D" id="3.40.50.620">
    <property type="entry name" value="HUPs"/>
    <property type="match status" value="1"/>
</dbReference>
<organism evidence="9 10">
    <name type="scientific">Mucilaginibacter mallensis</name>
    <dbReference type="NCBI Taxonomy" id="652787"/>
    <lineage>
        <taxon>Bacteria</taxon>
        <taxon>Pseudomonadati</taxon>
        <taxon>Bacteroidota</taxon>
        <taxon>Sphingobacteriia</taxon>
        <taxon>Sphingobacteriales</taxon>
        <taxon>Sphingobacteriaceae</taxon>
        <taxon>Mucilaginibacter</taxon>
    </lineage>
</organism>
<dbReference type="EMBL" id="LT629740">
    <property type="protein sequence ID" value="SDT06428.1"/>
    <property type="molecule type" value="Genomic_DNA"/>
</dbReference>
<evidence type="ECO:0000313" key="9">
    <source>
        <dbReference type="EMBL" id="SDT06428.1"/>
    </source>
</evidence>
<evidence type="ECO:0000256" key="2">
    <source>
        <dbReference type="ARBA" id="ARBA00022679"/>
    </source>
</evidence>
<dbReference type="Pfam" id="PF01467">
    <property type="entry name" value="CTP_transf_like"/>
    <property type="match status" value="1"/>
</dbReference>
<keyword evidence="6" id="KW-0119">Carbohydrate metabolism</keyword>
<keyword evidence="4" id="KW-0547">Nucleotide-binding</keyword>
<evidence type="ECO:0000256" key="6">
    <source>
        <dbReference type="ARBA" id="ARBA00023277"/>
    </source>
</evidence>